<gene>
    <name evidence="2" type="ORF">B1B_01858</name>
</gene>
<dbReference type="InterPro" id="IPR036420">
    <property type="entry name" value="BRCT_dom_sf"/>
</dbReference>
<evidence type="ECO:0000259" key="1">
    <source>
        <dbReference type="PROSITE" id="PS50172"/>
    </source>
</evidence>
<dbReference type="InterPro" id="IPR001357">
    <property type="entry name" value="BRCT_dom"/>
</dbReference>
<name>T1D171_9ZZZZ</name>
<dbReference type="SMART" id="SM00292">
    <property type="entry name" value="BRCT"/>
    <property type="match status" value="1"/>
</dbReference>
<dbReference type="Gene3D" id="3.40.50.10190">
    <property type="entry name" value="BRCT domain"/>
    <property type="match status" value="1"/>
</dbReference>
<proteinExistence type="predicted"/>
<feature type="domain" description="BRCT" evidence="1">
    <location>
        <begin position="21"/>
        <end position="94"/>
    </location>
</feature>
<evidence type="ECO:0000313" key="2">
    <source>
        <dbReference type="EMBL" id="EQD76185.1"/>
    </source>
</evidence>
<reference evidence="2" key="1">
    <citation type="submission" date="2013-08" db="EMBL/GenBank/DDBJ databases">
        <authorList>
            <person name="Mendez C."/>
            <person name="Richter M."/>
            <person name="Ferrer M."/>
            <person name="Sanchez J."/>
        </authorList>
    </citation>
    <scope>NUCLEOTIDE SEQUENCE</scope>
</reference>
<dbReference type="SUPFAM" id="SSF52113">
    <property type="entry name" value="BRCT domain"/>
    <property type="match status" value="1"/>
</dbReference>
<comment type="caution">
    <text evidence="2">The sequence shown here is derived from an EMBL/GenBank/DDBJ whole genome shotgun (WGS) entry which is preliminary data.</text>
</comment>
<dbReference type="AlphaFoldDB" id="T1D171"/>
<reference evidence="2" key="2">
    <citation type="journal article" date="2014" name="ISME J.">
        <title>Microbial stratification in low pH oxic and suboxic macroscopic growths along an acid mine drainage.</title>
        <authorList>
            <person name="Mendez-Garcia C."/>
            <person name="Mesa V."/>
            <person name="Sprenger R.R."/>
            <person name="Richter M."/>
            <person name="Diez M.S."/>
            <person name="Solano J."/>
            <person name="Bargiela R."/>
            <person name="Golyshina O.V."/>
            <person name="Manteca A."/>
            <person name="Ramos J.L."/>
            <person name="Gallego J.R."/>
            <person name="Llorente I."/>
            <person name="Martins Dos Santos V.A."/>
            <person name="Jensen O.N."/>
            <person name="Pelaez A.I."/>
            <person name="Sanchez J."/>
            <person name="Ferrer M."/>
        </authorList>
    </citation>
    <scope>NUCLEOTIDE SEQUENCE</scope>
</reference>
<dbReference type="GO" id="GO:0016874">
    <property type="term" value="F:ligase activity"/>
    <property type="evidence" value="ECO:0007669"/>
    <property type="project" value="UniProtKB-KW"/>
</dbReference>
<keyword evidence="2" id="KW-0436">Ligase</keyword>
<organism evidence="2">
    <name type="scientific">mine drainage metagenome</name>
    <dbReference type="NCBI Taxonomy" id="410659"/>
    <lineage>
        <taxon>unclassified sequences</taxon>
        <taxon>metagenomes</taxon>
        <taxon>ecological metagenomes</taxon>
    </lineage>
</organism>
<dbReference type="EMBL" id="AUZY01001119">
    <property type="protein sequence ID" value="EQD76185.1"/>
    <property type="molecule type" value="Genomic_DNA"/>
</dbReference>
<dbReference type="PROSITE" id="PS50172">
    <property type="entry name" value="BRCT"/>
    <property type="match status" value="1"/>
</dbReference>
<accession>T1D171</accession>
<dbReference type="CDD" id="cd17748">
    <property type="entry name" value="BRCT_DNA_ligase_like"/>
    <property type="match status" value="1"/>
</dbReference>
<dbReference type="Pfam" id="PF00533">
    <property type="entry name" value="BRCT"/>
    <property type="match status" value="1"/>
</dbReference>
<sequence length="107" mass="11491">MIEQLREAGVQWQDIRQDSHATPGRFAGVLFVLTGKLATVTREEAETFLREAGGRIGQSVTGKTGYVIVGENPGRKLDDALRLGVPLVSEAELLGWMGKPATGRTGV</sequence>
<protein>
    <submittedName>
        <fullName evidence="2">NAD-dependent DNA ligase LigA</fullName>
    </submittedName>
</protein>